<dbReference type="FunFam" id="1.10.630.10:FF:000018">
    <property type="entry name" value="Cytochrome P450 monooxygenase"/>
    <property type="match status" value="1"/>
</dbReference>
<evidence type="ECO:0000256" key="8">
    <source>
        <dbReference type="SAM" id="MobiDB-lite"/>
    </source>
</evidence>
<proteinExistence type="inferred from homology"/>
<dbReference type="OrthoDB" id="4156795at2"/>
<name>A0A9Q9MG18_9ACTN</name>
<dbReference type="Pfam" id="PF00067">
    <property type="entry name" value="p450"/>
    <property type="match status" value="1"/>
</dbReference>
<dbReference type="GO" id="GO:0017000">
    <property type="term" value="P:antibiotic biosynthetic process"/>
    <property type="evidence" value="ECO:0007669"/>
    <property type="project" value="UniProtKB-ARBA"/>
</dbReference>
<evidence type="ECO:0000256" key="1">
    <source>
        <dbReference type="ARBA" id="ARBA00010617"/>
    </source>
</evidence>
<keyword evidence="5 7" id="KW-0408">Iron</keyword>
<dbReference type="EMBL" id="CP073767">
    <property type="protein sequence ID" value="UWZ51146.1"/>
    <property type="molecule type" value="Genomic_DNA"/>
</dbReference>
<dbReference type="PROSITE" id="PS00086">
    <property type="entry name" value="CYTOCHROME_P450"/>
    <property type="match status" value="1"/>
</dbReference>
<dbReference type="Proteomes" id="UP001058003">
    <property type="component" value="Chromosome"/>
</dbReference>
<keyword evidence="4 7" id="KW-0560">Oxidoreductase</keyword>
<dbReference type="PRINTS" id="PR00385">
    <property type="entry name" value="P450"/>
</dbReference>
<reference evidence="9" key="1">
    <citation type="submission" date="2021-04" db="EMBL/GenBank/DDBJ databases">
        <title>Dactylosporangium aurantiacum NRRL B-8018 full assembly.</title>
        <authorList>
            <person name="Hartkoorn R.C."/>
            <person name="Beaudoing E."/>
            <person name="Hot D."/>
        </authorList>
    </citation>
    <scope>NUCLEOTIDE SEQUENCE</scope>
    <source>
        <strain evidence="9">NRRL B-8018</strain>
    </source>
</reference>
<keyword evidence="3 7" id="KW-0479">Metal-binding</keyword>
<protein>
    <submittedName>
        <fullName evidence="9">Cytochrome P450</fullName>
    </submittedName>
</protein>
<dbReference type="GO" id="GO:0020037">
    <property type="term" value="F:heme binding"/>
    <property type="evidence" value="ECO:0007669"/>
    <property type="project" value="InterPro"/>
</dbReference>
<evidence type="ECO:0000256" key="6">
    <source>
        <dbReference type="ARBA" id="ARBA00023033"/>
    </source>
</evidence>
<dbReference type="CDD" id="cd20625">
    <property type="entry name" value="CYP164-like"/>
    <property type="match status" value="1"/>
</dbReference>
<dbReference type="GO" id="GO:0005506">
    <property type="term" value="F:iron ion binding"/>
    <property type="evidence" value="ECO:0007669"/>
    <property type="project" value="InterPro"/>
</dbReference>
<dbReference type="Gene3D" id="1.10.630.10">
    <property type="entry name" value="Cytochrome P450"/>
    <property type="match status" value="1"/>
</dbReference>
<organism evidence="9 10">
    <name type="scientific">Dactylosporangium aurantiacum</name>
    <dbReference type="NCBI Taxonomy" id="35754"/>
    <lineage>
        <taxon>Bacteria</taxon>
        <taxon>Bacillati</taxon>
        <taxon>Actinomycetota</taxon>
        <taxon>Actinomycetes</taxon>
        <taxon>Micromonosporales</taxon>
        <taxon>Micromonosporaceae</taxon>
        <taxon>Dactylosporangium</taxon>
    </lineage>
</organism>
<evidence type="ECO:0000256" key="7">
    <source>
        <dbReference type="RuleBase" id="RU000461"/>
    </source>
</evidence>
<dbReference type="PRINTS" id="PR00359">
    <property type="entry name" value="BP450"/>
</dbReference>
<dbReference type="GO" id="GO:0004497">
    <property type="term" value="F:monooxygenase activity"/>
    <property type="evidence" value="ECO:0007669"/>
    <property type="project" value="UniProtKB-KW"/>
</dbReference>
<evidence type="ECO:0000313" key="9">
    <source>
        <dbReference type="EMBL" id="UWZ51146.1"/>
    </source>
</evidence>
<evidence type="ECO:0000256" key="2">
    <source>
        <dbReference type="ARBA" id="ARBA00022617"/>
    </source>
</evidence>
<evidence type="ECO:0000256" key="4">
    <source>
        <dbReference type="ARBA" id="ARBA00023002"/>
    </source>
</evidence>
<keyword evidence="2 7" id="KW-0349">Heme</keyword>
<evidence type="ECO:0000256" key="3">
    <source>
        <dbReference type="ARBA" id="ARBA00022723"/>
    </source>
</evidence>
<keyword evidence="10" id="KW-1185">Reference proteome</keyword>
<dbReference type="InterPro" id="IPR002397">
    <property type="entry name" value="Cyt_P450_B"/>
</dbReference>
<dbReference type="PANTHER" id="PTHR46696:SF1">
    <property type="entry name" value="CYTOCHROME P450 YJIB-RELATED"/>
    <property type="match status" value="1"/>
</dbReference>
<dbReference type="InterPro" id="IPR036396">
    <property type="entry name" value="Cyt_P450_sf"/>
</dbReference>
<dbReference type="RefSeq" id="WP_033363907.1">
    <property type="nucleotide sequence ID" value="NZ_CP073767.1"/>
</dbReference>
<feature type="compositionally biased region" description="Basic and acidic residues" evidence="8">
    <location>
        <begin position="304"/>
        <end position="332"/>
    </location>
</feature>
<dbReference type="PANTHER" id="PTHR46696">
    <property type="entry name" value="P450, PUTATIVE (EUROFUNG)-RELATED"/>
    <property type="match status" value="1"/>
</dbReference>
<dbReference type="KEGG" id="daur:Daura_30810"/>
<accession>A0A9Q9MG18</accession>
<comment type="similarity">
    <text evidence="1 7">Belongs to the cytochrome P450 family.</text>
</comment>
<dbReference type="SUPFAM" id="SSF48264">
    <property type="entry name" value="Cytochrome P450"/>
    <property type="match status" value="1"/>
</dbReference>
<feature type="region of interest" description="Disordered" evidence="8">
    <location>
        <begin position="303"/>
        <end position="332"/>
    </location>
</feature>
<keyword evidence="6 7" id="KW-0503">Monooxygenase</keyword>
<dbReference type="GO" id="GO:0016705">
    <property type="term" value="F:oxidoreductase activity, acting on paired donors, with incorporation or reduction of molecular oxygen"/>
    <property type="evidence" value="ECO:0007669"/>
    <property type="project" value="InterPro"/>
</dbReference>
<dbReference type="AlphaFoldDB" id="A0A9Q9MG18"/>
<sequence length="403" mass="44605">MPSVFEQVLDPANRADPYPLYRQLRTTPVTREPDGSYVVSHYRDIVALLHDPRVSSRDALTLRGFISTDPPEHDRLRALMNRHYGPPATPARIARMAPDLLAVVTGLIDGFTGRTGVDLVDDFAYPLPVTAICRLLGVPLDDEPRFHTWADAIVEGIGPQATDDARRRADIAFADLARYFTGLLDTHRHTPGDDLLSAIITDPDVRDAMSPDELLANASLLLIAGHETTVNLITNGMLTLLRHPAALERVRHDPDFVILTVEELLRFEPPVHILVRRALDDVDLDGTTIPAGATIRLVLAAGSRDPDHVPDPDRFDPDRHDPRRPDFNARQSEHLGFGGGVHHCFGAPLARLETQIALTELARRLRNPRLRTDPPPYRPNPVLRGPRNLPVVFDGIAPATAED</sequence>
<evidence type="ECO:0000256" key="5">
    <source>
        <dbReference type="ARBA" id="ARBA00023004"/>
    </source>
</evidence>
<dbReference type="InterPro" id="IPR017972">
    <property type="entry name" value="Cyt_P450_CS"/>
</dbReference>
<evidence type="ECO:0000313" key="10">
    <source>
        <dbReference type="Proteomes" id="UP001058003"/>
    </source>
</evidence>
<gene>
    <name evidence="9" type="ORF">Daura_30810</name>
</gene>
<dbReference type="InterPro" id="IPR001128">
    <property type="entry name" value="Cyt_P450"/>
</dbReference>